<dbReference type="SMART" id="SM00980">
    <property type="entry name" value="THAP"/>
    <property type="match status" value="1"/>
</dbReference>
<reference evidence="9 10" key="1">
    <citation type="journal article" date="2020" name="Cell">
        <title>Large-Scale Comparative Analyses of Tick Genomes Elucidate Their Genetic Diversity and Vector Capacities.</title>
        <authorList>
            <consortium name="Tick Genome and Microbiome Consortium (TIGMIC)"/>
            <person name="Jia N."/>
            <person name="Wang J."/>
            <person name="Shi W."/>
            <person name="Du L."/>
            <person name="Sun Y."/>
            <person name="Zhan W."/>
            <person name="Jiang J.F."/>
            <person name="Wang Q."/>
            <person name="Zhang B."/>
            <person name="Ji P."/>
            <person name="Bell-Sakyi L."/>
            <person name="Cui X.M."/>
            <person name="Yuan T.T."/>
            <person name="Jiang B.G."/>
            <person name="Yang W.F."/>
            <person name="Lam T.T."/>
            <person name="Chang Q.C."/>
            <person name="Ding S.J."/>
            <person name="Wang X.J."/>
            <person name="Zhu J.G."/>
            <person name="Ruan X.D."/>
            <person name="Zhao L."/>
            <person name="Wei J.T."/>
            <person name="Ye R.Z."/>
            <person name="Que T.C."/>
            <person name="Du C.H."/>
            <person name="Zhou Y.H."/>
            <person name="Cheng J.X."/>
            <person name="Dai P.F."/>
            <person name="Guo W.B."/>
            <person name="Han X.H."/>
            <person name="Huang E.J."/>
            <person name="Li L.F."/>
            <person name="Wei W."/>
            <person name="Gao Y.C."/>
            <person name="Liu J.Z."/>
            <person name="Shao H.Z."/>
            <person name="Wang X."/>
            <person name="Wang C.C."/>
            <person name="Yang T.C."/>
            <person name="Huo Q.B."/>
            <person name="Li W."/>
            <person name="Chen H.Y."/>
            <person name="Chen S.E."/>
            <person name="Zhou L.G."/>
            <person name="Ni X.B."/>
            <person name="Tian J.H."/>
            <person name="Sheng Y."/>
            <person name="Liu T."/>
            <person name="Pan Y.S."/>
            <person name="Xia L.Y."/>
            <person name="Li J."/>
            <person name="Zhao F."/>
            <person name="Cao W.C."/>
        </authorList>
    </citation>
    <scope>NUCLEOTIDE SEQUENCE [LARGE SCALE GENOMIC DNA]</scope>
    <source>
        <strain evidence="9">HaeL-2018</strain>
    </source>
</reference>
<dbReference type="InterPro" id="IPR026516">
    <property type="entry name" value="THAP1/10"/>
</dbReference>
<dbReference type="PANTHER" id="PTHR46600:SF11">
    <property type="entry name" value="THAP DOMAIN-CONTAINING PROTEIN 10"/>
    <property type="match status" value="1"/>
</dbReference>
<evidence type="ECO:0000313" key="10">
    <source>
        <dbReference type="Proteomes" id="UP000821853"/>
    </source>
</evidence>
<dbReference type="InterPro" id="IPR006612">
    <property type="entry name" value="THAP_Znf"/>
</dbReference>
<keyword evidence="2 5" id="KW-0863">Zinc-finger</keyword>
<name>A0A9J6GVM0_HAELO</name>
<organism evidence="9 10">
    <name type="scientific">Haemaphysalis longicornis</name>
    <name type="common">Bush tick</name>
    <dbReference type="NCBI Taxonomy" id="44386"/>
    <lineage>
        <taxon>Eukaryota</taxon>
        <taxon>Metazoa</taxon>
        <taxon>Ecdysozoa</taxon>
        <taxon>Arthropoda</taxon>
        <taxon>Chelicerata</taxon>
        <taxon>Arachnida</taxon>
        <taxon>Acari</taxon>
        <taxon>Parasitiformes</taxon>
        <taxon>Ixodida</taxon>
        <taxon>Ixodoidea</taxon>
        <taxon>Ixodidae</taxon>
        <taxon>Haemaphysalinae</taxon>
        <taxon>Haemaphysalis</taxon>
    </lineage>
</organism>
<evidence type="ECO:0000256" key="5">
    <source>
        <dbReference type="PROSITE-ProRule" id="PRU00309"/>
    </source>
</evidence>
<gene>
    <name evidence="9" type="ORF">HPB48_020923</name>
</gene>
<dbReference type="OMA" id="ENEMECP"/>
<dbReference type="Proteomes" id="UP000821853">
    <property type="component" value="Unassembled WGS sequence"/>
</dbReference>
<proteinExistence type="predicted"/>
<dbReference type="SUPFAM" id="SSF57716">
    <property type="entry name" value="Glucocorticoid receptor-like (DNA-binding domain)"/>
    <property type="match status" value="1"/>
</dbReference>
<dbReference type="SMART" id="SM00692">
    <property type="entry name" value="DM3"/>
    <property type="match status" value="1"/>
</dbReference>
<feature type="coiled-coil region" evidence="6">
    <location>
        <begin position="485"/>
        <end position="526"/>
    </location>
</feature>
<dbReference type="VEuPathDB" id="VectorBase:HLOH_059529"/>
<evidence type="ECO:0000256" key="7">
    <source>
        <dbReference type="SAM" id="MobiDB-lite"/>
    </source>
</evidence>
<dbReference type="GO" id="GO:0008270">
    <property type="term" value="F:zinc ion binding"/>
    <property type="evidence" value="ECO:0007669"/>
    <property type="project" value="UniProtKB-KW"/>
</dbReference>
<dbReference type="Pfam" id="PF05485">
    <property type="entry name" value="THAP"/>
    <property type="match status" value="1"/>
</dbReference>
<accession>A0A9J6GVM0</accession>
<evidence type="ECO:0000256" key="6">
    <source>
        <dbReference type="SAM" id="Coils"/>
    </source>
</evidence>
<feature type="region of interest" description="Disordered" evidence="7">
    <location>
        <begin position="106"/>
        <end position="148"/>
    </location>
</feature>
<evidence type="ECO:0000256" key="3">
    <source>
        <dbReference type="ARBA" id="ARBA00022833"/>
    </source>
</evidence>
<keyword evidence="10" id="KW-1185">Reference proteome</keyword>
<evidence type="ECO:0000256" key="2">
    <source>
        <dbReference type="ARBA" id="ARBA00022771"/>
    </source>
</evidence>
<dbReference type="OrthoDB" id="7657034at2759"/>
<evidence type="ECO:0000259" key="8">
    <source>
        <dbReference type="PROSITE" id="PS50950"/>
    </source>
</evidence>
<keyword evidence="3" id="KW-0862">Zinc</keyword>
<keyword evidence="4 5" id="KW-0238">DNA-binding</keyword>
<feature type="domain" description="THAP-type" evidence="8">
    <location>
        <begin position="1"/>
        <end position="95"/>
    </location>
</feature>
<dbReference type="PROSITE" id="PS50950">
    <property type="entry name" value="ZF_THAP"/>
    <property type="match status" value="1"/>
</dbReference>
<keyword evidence="1" id="KW-0479">Metal-binding</keyword>
<comment type="caution">
    <text evidence="9">The sequence shown here is derived from an EMBL/GenBank/DDBJ whole genome shotgun (WGS) entry which is preliminary data.</text>
</comment>
<keyword evidence="6" id="KW-0175">Coiled coil</keyword>
<dbReference type="GO" id="GO:0043565">
    <property type="term" value="F:sequence-specific DNA binding"/>
    <property type="evidence" value="ECO:0007669"/>
    <property type="project" value="InterPro"/>
</dbReference>
<feature type="region of interest" description="Disordered" evidence="7">
    <location>
        <begin position="179"/>
        <end position="245"/>
    </location>
</feature>
<sequence length="613" mass="67998">MVTPLCFVPNCDTGSVSCKEDRCLFAPPADEARLIEWRRAIPRKDRKLTGDDRICERHFEARFVQRTWKIEYEGRVLAQGERRPYLTKDAVPTLFSCARYSDRAGSRLQAGGDDPDRAELPSPCKMPRLEGAGKMGERQSRADGGQGRAVTMKCYGRSVLKAPVKTGIESVAADEEAGNCEEISGTEPPAVSCHGRGESRTMSTPLDTEHDVPSNEIPTKGCTNALEESSEENPPNGLAPCGSAPLAEEIGDFEDTNHGIQNQSQGSQALGVPTLSSSVARTTTSPQIVVLKAKAIEEASPESSFDLLFRTAKQLRLPSDSWAVHCVEANDVRDVVFSQLVVKHEPAMMTVHSTKTVLVKSDMNVTVLLLNKPVKSVGDISTEVSSIAELERLLSAVDAARLCRGGPKHKLYPKARPECAYLDSMRTWRHSECPLILAEPGTACKQCQRLFQTLRIHTRRLEAREKAGKSLERIRIPRLCDENRVAVLRKARVDLQRSNSRLERRLQMLREELRAVKQEIKALQEGVLEPECEQVEGAYEIEVDRSQDSLEEQIEEGGEALEQQFVDGEEIYEHMEAGQTFQPVQVEEIFEGEVVEQAVYPSDQGGPAVFVVY</sequence>
<evidence type="ECO:0000313" key="9">
    <source>
        <dbReference type="EMBL" id="KAH9379267.1"/>
    </source>
</evidence>
<dbReference type="EMBL" id="JABSTR010000009">
    <property type="protein sequence ID" value="KAH9379267.1"/>
    <property type="molecule type" value="Genomic_DNA"/>
</dbReference>
<evidence type="ECO:0000256" key="1">
    <source>
        <dbReference type="ARBA" id="ARBA00022723"/>
    </source>
</evidence>
<protein>
    <recommendedName>
        <fullName evidence="8">THAP-type domain-containing protein</fullName>
    </recommendedName>
</protein>
<dbReference type="AlphaFoldDB" id="A0A9J6GVM0"/>
<evidence type="ECO:0000256" key="4">
    <source>
        <dbReference type="ARBA" id="ARBA00023125"/>
    </source>
</evidence>
<dbReference type="PANTHER" id="PTHR46600">
    <property type="entry name" value="THAP DOMAIN-CONTAINING"/>
    <property type="match status" value="1"/>
</dbReference>